<evidence type="ECO:0000313" key="2">
    <source>
        <dbReference type="Proteomes" id="UP000657918"/>
    </source>
</evidence>
<comment type="caution">
    <text evidence="1">The sequence shown here is derived from an EMBL/GenBank/DDBJ whole genome shotgun (WGS) entry which is preliminary data.</text>
</comment>
<keyword evidence="2" id="KW-1185">Reference proteome</keyword>
<accession>A0A835K6M7</accession>
<evidence type="ECO:0000313" key="1">
    <source>
        <dbReference type="EMBL" id="KAF9685127.1"/>
    </source>
</evidence>
<proteinExistence type="predicted"/>
<dbReference type="Proteomes" id="UP000657918">
    <property type="component" value="Unassembled WGS sequence"/>
</dbReference>
<dbReference type="AlphaFoldDB" id="A0A835K6M7"/>
<protein>
    <submittedName>
        <fullName evidence="1">Uncharacterized protein</fullName>
    </submittedName>
</protein>
<dbReference type="OrthoDB" id="532500at2759"/>
<organism evidence="1 2">
    <name type="scientific">Salix dunnii</name>
    <dbReference type="NCBI Taxonomy" id="1413687"/>
    <lineage>
        <taxon>Eukaryota</taxon>
        <taxon>Viridiplantae</taxon>
        <taxon>Streptophyta</taxon>
        <taxon>Embryophyta</taxon>
        <taxon>Tracheophyta</taxon>
        <taxon>Spermatophyta</taxon>
        <taxon>Magnoliopsida</taxon>
        <taxon>eudicotyledons</taxon>
        <taxon>Gunneridae</taxon>
        <taxon>Pentapetalae</taxon>
        <taxon>rosids</taxon>
        <taxon>fabids</taxon>
        <taxon>Malpighiales</taxon>
        <taxon>Salicaceae</taxon>
        <taxon>Saliceae</taxon>
        <taxon>Salix</taxon>
    </lineage>
</organism>
<sequence>MVSEDLAFEDCNSLIKTCVIKFFLVHIKYITYLIRFKDQLFMYGAFSTRNHQFLSTLHQRFMDIFNPKLRRLSVYKVDLVISYVLTFPADISNDLRMNLVIVNIDFHNLGIASIAATIVCSSSAPGSSSMNQEVMFGFSLYADDFWIFPADISNDLRMNFAIVKTHFCNLGSEIERKKHKYLVTLSVPLEFPQPYRKFQK</sequence>
<gene>
    <name evidence="1" type="ORF">SADUNF_Sadunf03G0022100</name>
</gene>
<reference evidence="1 2" key="1">
    <citation type="submission" date="2020-10" db="EMBL/GenBank/DDBJ databases">
        <title>Plant Genome Project.</title>
        <authorList>
            <person name="Zhang R.-G."/>
        </authorList>
    </citation>
    <scope>NUCLEOTIDE SEQUENCE [LARGE SCALE GENOMIC DNA]</scope>
    <source>
        <strain evidence="1">FAFU-HL-1</strain>
        <tissue evidence="1">Leaf</tissue>
    </source>
</reference>
<dbReference type="EMBL" id="JADGMS010000003">
    <property type="protein sequence ID" value="KAF9685127.1"/>
    <property type="molecule type" value="Genomic_DNA"/>
</dbReference>
<name>A0A835K6M7_9ROSI</name>